<proteinExistence type="predicted"/>
<protein>
    <submittedName>
        <fullName evidence="1">Uncharacterized protein</fullName>
    </submittedName>
</protein>
<sequence>MSQFFSVSLFERCRSYTTRMSPPSPCVELSSSALKTCDASAILVLLSNTSSCLRSAVLYHILRPWCSPLRSISSELVLNIMLSLNAT</sequence>
<dbReference type="AlphaFoldDB" id="A0A1C7MP06"/>
<dbReference type="EMBL" id="LUGG01000001">
    <property type="protein sequence ID" value="OBZ78592.1"/>
    <property type="molecule type" value="Genomic_DNA"/>
</dbReference>
<accession>A0A1C7MP06</accession>
<comment type="caution">
    <text evidence="1">The sequence shown here is derived from an EMBL/GenBank/DDBJ whole genome shotgun (WGS) entry which is preliminary data.</text>
</comment>
<keyword evidence="2" id="KW-1185">Reference proteome</keyword>
<evidence type="ECO:0000313" key="1">
    <source>
        <dbReference type="EMBL" id="OBZ78592.1"/>
    </source>
</evidence>
<name>A0A1C7MP06_GRIFR</name>
<reference evidence="1 2" key="1">
    <citation type="submission" date="2016-03" db="EMBL/GenBank/DDBJ databases">
        <title>Whole genome sequencing of Grifola frondosa 9006-11.</title>
        <authorList>
            <person name="Min B."/>
            <person name="Park H."/>
            <person name="Kim J.-G."/>
            <person name="Cho H."/>
            <person name="Oh Y.-L."/>
            <person name="Kong W.-S."/>
            <person name="Choi I.-G."/>
        </authorList>
    </citation>
    <scope>NUCLEOTIDE SEQUENCE [LARGE SCALE GENOMIC DNA]</scope>
    <source>
        <strain evidence="1 2">9006-11</strain>
    </source>
</reference>
<evidence type="ECO:0000313" key="2">
    <source>
        <dbReference type="Proteomes" id="UP000092993"/>
    </source>
</evidence>
<gene>
    <name evidence="1" type="ORF">A0H81_00020</name>
</gene>
<organism evidence="1 2">
    <name type="scientific">Grifola frondosa</name>
    <name type="common">Maitake</name>
    <name type="synonym">Polyporus frondosus</name>
    <dbReference type="NCBI Taxonomy" id="5627"/>
    <lineage>
        <taxon>Eukaryota</taxon>
        <taxon>Fungi</taxon>
        <taxon>Dikarya</taxon>
        <taxon>Basidiomycota</taxon>
        <taxon>Agaricomycotina</taxon>
        <taxon>Agaricomycetes</taxon>
        <taxon>Polyporales</taxon>
        <taxon>Grifolaceae</taxon>
        <taxon>Grifola</taxon>
    </lineage>
</organism>
<dbReference type="Proteomes" id="UP000092993">
    <property type="component" value="Unassembled WGS sequence"/>
</dbReference>